<evidence type="ECO:0000259" key="11">
    <source>
        <dbReference type="PROSITE" id="PS51545"/>
    </source>
</evidence>
<dbReference type="GO" id="GO:0048015">
    <property type="term" value="P:phosphatidylinositol-mediated signaling"/>
    <property type="evidence" value="ECO:0007669"/>
    <property type="project" value="TreeGrafter"/>
</dbReference>
<dbReference type="InterPro" id="IPR018936">
    <property type="entry name" value="PI3/4_kinase_CS"/>
</dbReference>
<dbReference type="GO" id="GO:0005777">
    <property type="term" value="C:peroxisome"/>
    <property type="evidence" value="ECO:0007669"/>
    <property type="project" value="TreeGrafter"/>
</dbReference>
<accession>A0AA38HFR5</accession>
<reference evidence="13" key="1">
    <citation type="journal article" date="2022" name="G3 (Bethesda)">
        <title>High quality genome of the basidiomycete yeast Dioszegia hungarica PDD-24b-2 isolated from cloud water.</title>
        <authorList>
            <person name="Jarrige D."/>
            <person name="Haridas S."/>
            <person name="Bleykasten-Grosshans C."/>
            <person name="Joly M."/>
            <person name="Nadalig T."/>
            <person name="Sancelme M."/>
            <person name="Vuilleumier S."/>
            <person name="Grigoriev I.V."/>
            <person name="Amato P."/>
            <person name="Bringel F."/>
        </authorList>
    </citation>
    <scope>NUCLEOTIDE SEQUENCE</scope>
    <source>
        <strain evidence="13">PDD-24b-2</strain>
    </source>
</reference>
<evidence type="ECO:0000256" key="3">
    <source>
        <dbReference type="ARBA" id="ARBA00022741"/>
    </source>
</evidence>
<keyword evidence="3 7" id="KW-0547">Nucleotide-binding</keyword>
<dbReference type="PROSITE" id="PS00915">
    <property type="entry name" value="PI3_4_KINASE_1"/>
    <property type="match status" value="1"/>
</dbReference>
<dbReference type="SUPFAM" id="SSF48371">
    <property type="entry name" value="ARM repeat"/>
    <property type="match status" value="1"/>
</dbReference>
<feature type="domain" description="PIK helical" evidence="11">
    <location>
        <begin position="304"/>
        <end position="501"/>
    </location>
</feature>
<evidence type="ECO:0000256" key="2">
    <source>
        <dbReference type="ARBA" id="ARBA00022679"/>
    </source>
</evidence>
<evidence type="ECO:0000256" key="8">
    <source>
        <dbReference type="SAM" id="MobiDB-lite"/>
    </source>
</evidence>
<organism evidence="13 14">
    <name type="scientific">Dioszegia hungarica</name>
    <dbReference type="NCBI Taxonomy" id="4972"/>
    <lineage>
        <taxon>Eukaryota</taxon>
        <taxon>Fungi</taxon>
        <taxon>Dikarya</taxon>
        <taxon>Basidiomycota</taxon>
        <taxon>Agaricomycotina</taxon>
        <taxon>Tremellomycetes</taxon>
        <taxon>Tremellales</taxon>
        <taxon>Bulleribasidiaceae</taxon>
        <taxon>Dioszegia</taxon>
    </lineage>
</organism>
<feature type="domain" description="PI3K/PI4K catalytic" evidence="10">
    <location>
        <begin position="578"/>
        <end position="864"/>
    </location>
</feature>
<dbReference type="PANTHER" id="PTHR10048">
    <property type="entry name" value="PHOSPHATIDYLINOSITOL KINASE"/>
    <property type="match status" value="1"/>
</dbReference>
<dbReference type="Pfam" id="PF00454">
    <property type="entry name" value="PI3_PI4_kinase"/>
    <property type="match status" value="1"/>
</dbReference>
<dbReference type="InterPro" id="IPR011009">
    <property type="entry name" value="Kinase-like_dom_sf"/>
</dbReference>
<dbReference type="SUPFAM" id="SSF49562">
    <property type="entry name" value="C2 domain (Calcium/lipid-binding domain, CaLB)"/>
    <property type="match status" value="1"/>
</dbReference>
<evidence type="ECO:0000259" key="10">
    <source>
        <dbReference type="PROSITE" id="PS50290"/>
    </source>
</evidence>
<dbReference type="EMBL" id="JAKWFO010000003">
    <property type="protein sequence ID" value="KAI9638291.1"/>
    <property type="molecule type" value="Genomic_DNA"/>
</dbReference>
<comment type="similarity">
    <text evidence="1">Belongs to the PI3/PI4-kinase family. Type III PI4K subfamily.</text>
</comment>
<dbReference type="SMART" id="SM00146">
    <property type="entry name" value="PI3Kc"/>
    <property type="match status" value="1"/>
</dbReference>
<dbReference type="Gene3D" id="2.60.40.150">
    <property type="entry name" value="C2 domain"/>
    <property type="match status" value="1"/>
</dbReference>
<dbReference type="InterPro" id="IPR042236">
    <property type="entry name" value="PI3K_accessory_sf"/>
</dbReference>
<dbReference type="GeneID" id="77725946"/>
<dbReference type="InterPro" id="IPR015433">
    <property type="entry name" value="PI3/4_kinase"/>
</dbReference>
<dbReference type="GO" id="GO:0000045">
    <property type="term" value="P:autophagosome assembly"/>
    <property type="evidence" value="ECO:0007669"/>
    <property type="project" value="TreeGrafter"/>
</dbReference>
<dbReference type="PROSITE" id="PS00916">
    <property type="entry name" value="PI3_4_KINASE_2"/>
    <property type="match status" value="1"/>
</dbReference>
<dbReference type="InterPro" id="IPR035892">
    <property type="entry name" value="C2_domain_sf"/>
</dbReference>
<dbReference type="GO" id="GO:0034271">
    <property type="term" value="C:phosphatidylinositol 3-kinase complex, class III, type I"/>
    <property type="evidence" value="ECO:0007669"/>
    <property type="project" value="TreeGrafter"/>
</dbReference>
<dbReference type="Gene3D" id="3.30.1010.10">
    <property type="entry name" value="Phosphatidylinositol 3-kinase Catalytic Subunit, Chain A, domain 4"/>
    <property type="match status" value="1"/>
</dbReference>
<dbReference type="InterPro" id="IPR000403">
    <property type="entry name" value="PI3/4_kinase_cat_dom"/>
</dbReference>
<dbReference type="EC" id="2.7.1.137" evidence="7"/>
<keyword evidence="14" id="KW-1185">Reference proteome</keyword>
<keyword evidence="4 7" id="KW-0418">Kinase</keyword>
<protein>
    <recommendedName>
        <fullName evidence="7">Phosphatidylinositol 3-kinase VPS34</fullName>
        <ecNumber evidence="7">2.7.1.137</ecNumber>
    </recommendedName>
</protein>
<evidence type="ECO:0000259" key="9">
    <source>
        <dbReference type="PROSITE" id="PS50004"/>
    </source>
</evidence>
<evidence type="ECO:0000313" key="13">
    <source>
        <dbReference type="EMBL" id="KAI9638291.1"/>
    </source>
</evidence>
<dbReference type="PANTHER" id="PTHR10048:SF7">
    <property type="entry name" value="PHOSPHATIDYLINOSITOL 3-KINASE CATALYTIC SUBUNIT TYPE 3"/>
    <property type="match status" value="1"/>
</dbReference>
<dbReference type="CDD" id="cd08397">
    <property type="entry name" value="C2_PI3K_class_III"/>
    <property type="match status" value="1"/>
</dbReference>
<evidence type="ECO:0000256" key="7">
    <source>
        <dbReference type="PIRNR" id="PIRNR000587"/>
    </source>
</evidence>
<keyword evidence="2 7" id="KW-0808">Transferase</keyword>
<dbReference type="PROSITE" id="PS51545">
    <property type="entry name" value="PIK_HELICAL"/>
    <property type="match status" value="1"/>
</dbReference>
<dbReference type="RefSeq" id="XP_052948068.1">
    <property type="nucleotide sequence ID" value="XM_053086745.1"/>
</dbReference>
<feature type="domain" description="C2 PI3K-type" evidence="12">
    <location>
        <begin position="35"/>
        <end position="192"/>
    </location>
</feature>
<dbReference type="FunFam" id="3.30.1010.10:FF:000002">
    <property type="entry name" value="Phosphatidylinositol 3-kinase catalytic subunit type 3"/>
    <property type="match status" value="1"/>
</dbReference>
<dbReference type="InterPro" id="IPR016024">
    <property type="entry name" value="ARM-type_fold"/>
</dbReference>
<evidence type="ECO:0000256" key="5">
    <source>
        <dbReference type="ARBA" id="ARBA00022840"/>
    </source>
</evidence>
<dbReference type="Proteomes" id="UP001164286">
    <property type="component" value="Unassembled WGS sequence"/>
</dbReference>
<dbReference type="InterPro" id="IPR001263">
    <property type="entry name" value="PI3K_accessory_dom"/>
</dbReference>
<dbReference type="InterPro" id="IPR000008">
    <property type="entry name" value="C2_dom"/>
</dbReference>
<dbReference type="GO" id="GO:0016303">
    <property type="term" value="F:1-phosphatidylinositol-3-kinase activity"/>
    <property type="evidence" value="ECO:0007669"/>
    <property type="project" value="UniProtKB-UniRule"/>
</dbReference>
<dbReference type="PROSITE" id="PS50004">
    <property type="entry name" value="C2"/>
    <property type="match status" value="1"/>
</dbReference>
<dbReference type="InterPro" id="IPR002420">
    <property type="entry name" value="PI3K-type_C2_dom"/>
</dbReference>
<dbReference type="PROSITE" id="PS51547">
    <property type="entry name" value="C2_PI3K"/>
    <property type="match status" value="1"/>
</dbReference>
<comment type="caution">
    <text evidence="13">The sequence shown here is derived from an EMBL/GenBank/DDBJ whole genome shotgun (WGS) entry which is preliminary data.</text>
</comment>
<dbReference type="GO" id="GO:0000407">
    <property type="term" value="C:phagophore assembly site"/>
    <property type="evidence" value="ECO:0007669"/>
    <property type="project" value="TreeGrafter"/>
</dbReference>
<dbReference type="SMART" id="SM00145">
    <property type="entry name" value="PI3Ka"/>
    <property type="match status" value="1"/>
</dbReference>
<sequence length="896" mass="101306">MATDPSRDKDYSFARLADLKDIHVTLKITALEGKIPKRSYNEILEKPELQYTGGQDDELSDLYVTCQLWADGKDYTLPFRTPWKSFSSKYTWNQMIILPITYPSLLLSSQITLTVWDVQGAGRAVPVGGTTMKLFTEKRTLRRGQQRLFMHRGVEADPKPDTTTPSEPTDQAEDEMGRLEQLVKDHERGDIPKIDWLDRLAFRQIAALHAAETAKSPHLYLYVDLPKFDFPVIYSEAESQIPLPPAPTLPTQTPQPQNIPVLKPNSIANNPYLWRTYDPDAWRENPVEIKHRKLLRSQRLGDAGRDLKPGPADRDRLNEIFRFPPTTPLSPADKDLLWKFRFSLFRSPRSLTKFLKCVTWSDPIEAKQAVEKLLPLWGSEVGIDDALELLGPGFKDRRVRAFAVKRLERAEDDELLLYLLQLVQALRFDTTAAATSRSSRRRQSVSTPAEADSGLADFLIDRGAGNALFGTSLFWYLMIEVIDNSPISKMYAKVADGFMRKLESTPEGTIQRQVLKRQAELVDILSTRAKDVRASKDVRQKKIEKLRHWLGDSKHGLSPLPSPLPLPLNARISVTSVTSDKSSVFKSNLFPLLLWFETADTSPNRLDDDPDIEAPAMITPDYPVIFKNGDDLRQDQLVIQLFSLMDRLLRRENLDLRLLPYSVLATSREEGMIQFVPSKSLAAIMAEHGSLQNYLRLEHADDGALGSYGIEAGVMDTFVRSCAGYSVLTYVLGVGDRHLDNLMLAPDGHFFHVDYGYILGRDPKPYPPPVKVCKEMVDAMGGTTSAHYARFQSLAYTAFIGLRKNANLILNLVALMVDAGIQDIQLEPDKAVWKVQEKFMLDVSEEVAIKQFEALLNDTSYLTVMFDRIHDWSAVVCSLSQTEAKLTSCRAQYLRD</sequence>
<dbReference type="GO" id="GO:0005524">
    <property type="term" value="F:ATP binding"/>
    <property type="evidence" value="ECO:0007669"/>
    <property type="project" value="UniProtKB-UniRule"/>
</dbReference>
<comment type="catalytic activity">
    <reaction evidence="6">
        <text>a 1,2-diacyl-sn-glycero-3-phospho-(1D-myo-inositol) + ATP = a 1,2-diacyl-sn-glycero-3-phospho-(1D-myo-inositol-3-phosphate) + ADP + H(+)</text>
        <dbReference type="Rhea" id="RHEA:12709"/>
        <dbReference type="ChEBI" id="CHEBI:15378"/>
        <dbReference type="ChEBI" id="CHEBI:30616"/>
        <dbReference type="ChEBI" id="CHEBI:57880"/>
        <dbReference type="ChEBI" id="CHEBI:58088"/>
        <dbReference type="ChEBI" id="CHEBI:456216"/>
        <dbReference type="EC" id="2.7.1.137"/>
    </reaction>
    <physiologicalReaction direction="left-to-right" evidence="6">
        <dbReference type="Rhea" id="RHEA:12710"/>
    </physiologicalReaction>
</comment>
<name>A0AA38HFR5_9TREE</name>
<dbReference type="Pfam" id="PF00792">
    <property type="entry name" value="PI3K_C2"/>
    <property type="match status" value="1"/>
</dbReference>
<evidence type="ECO:0000256" key="4">
    <source>
        <dbReference type="ARBA" id="ARBA00022777"/>
    </source>
</evidence>
<dbReference type="InterPro" id="IPR008290">
    <property type="entry name" value="PI3K_Vps34"/>
</dbReference>
<evidence type="ECO:0000256" key="6">
    <source>
        <dbReference type="ARBA" id="ARBA00023985"/>
    </source>
</evidence>
<gene>
    <name evidence="13" type="ORF">MKK02DRAFT_23552</name>
</gene>
<keyword evidence="5 7" id="KW-0067">ATP-binding</keyword>
<dbReference type="InterPro" id="IPR057756">
    <property type="entry name" value="PI3-kinase_type3/VPS34_cat"/>
</dbReference>
<dbReference type="GO" id="GO:0006897">
    <property type="term" value="P:endocytosis"/>
    <property type="evidence" value="ECO:0007669"/>
    <property type="project" value="TreeGrafter"/>
</dbReference>
<dbReference type="InterPro" id="IPR036940">
    <property type="entry name" value="PI3/4_kinase_cat_sf"/>
</dbReference>
<evidence type="ECO:0000259" key="12">
    <source>
        <dbReference type="PROSITE" id="PS51547"/>
    </source>
</evidence>
<dbReference type="Gene3D" id="1.25.40.70">
    <property type="entry name" value="Phosphatidylinositol 3-kinase, accessory domain (PIK)"/>
    <property type="match status" value="1"/>
</dbReference>
<proteinExistence type="inferred from homology"/>
<feature type="domain" description="C2" evidence="9">
    <location>
        <begin position="5"/>
        <end position="149"/>
    </location>
</feature>
<dbReference type="AlphaFoldDB" id="A0AA38HFR5"/>
<evidence type="ECO:0000256" key="1">
    <source>
        <dbReference type="ARBA" id="ARBA00006209"/>
    </source>
</evidence>
<dbReference type="PROSITE" id="PS50290">
    <property type="entry name" value="PI3_4_KINASE_3"/>
    <property type="match status" value="1"/>
</dbReference>
<dbReference type="GO" id="GO:0005768">
    <property type="term" value="C:endosome"/>
    <property type="evidence" value="ECO:0007669"/>
    <property type="project" value="TreeGrafter"/>
</dbReference>
<dbReference type="Gene3D" id="1.10.1070.11">
    <property type="entry name" value="Phosphatidylinositol 3-/4-kinase, catalytic domain"/>
    <property type="match status" value="1"/>
</dbReference>
<dbReference type="SUPFAM" id="SSF56112">
    <property type="entry name" value="Protein kinase-like (PK-like)"/>
    <property type="match status" value="1"/>
</dbReference>
<dbReference type="SMART" id="SM00142">
    <property type="entry name" value="PI3K_C2"/>
    <property type="match status" value="1"/>
</dbReference>
<dbReference type="GO" id="GO:0034272">
    <property type="term" value="C:phosphatidylinositol 3-kinase complex, class III, type II"/>
    <property type="evidence" value="ECO:0007669"/>
    <property type="project" value="TreeGrafter"/>
</dbReference>
<dbReference type="CDD" id="cd00896">
    <property type="entry name" value="PI3Kc_III"/>
    <property type="match status" value="1"/>
</dbReference>
<dbReference type="PIRSF" id="PIRSF000587">
    <property type="entry name" value="PI3K_Vps34"/>
    <property type="match status" value="1"/>
</dbReference>
<evidence type="ECO:0000313" key="14">
    <source>
        <dbReference type="Proteomes" id="UP001164286"/>
    </source>
</evidence>
<feature type="region of interest" description="Disordered" evidence="8">
    <location>
        <begin position="154"/>
        <end position="174"/>
    </location>
</feature>
<dbReference type="Pfam" id="PF00613">
    <property type="entry name" value="PI3Ka"/>
    <property type="match status" value="1"/>
</dbReference>
<dbReference type="FunFam" id="1.10.1070.11:FF:000002">
    <property type="entry name" value="Phosphatidylinositol 3-kinase catalytic subunit type 3"/>
    <property type="match status" value="1"/>
</dbReference>